<evidence type="ECO:0000313" key="1">
    <source>
        <dbReference type="EMBL" id="SIT57396.1"/>
    </source>
</evidence>
<evidence type="ECO:0000313" key="2">
    <source>
        <dbReference type="Proteomes" id="UP000188388"/>
    </source>
</evidence>
<proteinExistence type="predicted"/>
<gene>
    <name evidence="1" type="ORF">BQ8794_360006</name>
</gene>
<reference evidence="2" key="1">
    <citation type="submission" date="2017-01" db="EMBL/GenBank/DDBJ databases">
        <authorList>
            <person name="Brunel B."/>
        </authorList>
    </citation>
    <scope>NUCLEOTIDE SEQUENCE [LARGE SCALE GENOMIC DNA]</scope>
</reference>
<dbReference type="AlphaFoldDB" id="A0A1R3VDQ7"/>
<name>A0A1R3VDQ7_9HYPH</name>
<sequence length="22" mass="2515">MMNCKKLKTVWLAIDSGRLLGH</sequence>
<dbReference type="EMBL" id="FTPD01000030">
    <property type="protein sequence ID" value="SIT57396.1"/>
    <property type="molecule type" value="Genomic_DNA"/>
</dbReference>
<keyword evidence="2" id="KW-1185">Reference proteome</keyword>
<organism evidence="1 2">
    <name type="scientific">Mesorhizobium prunaredense</name>
    <dbReference type="NCBI Taxonomy" id="1631249"/>
    <lineage>
        <taxon>Bacteria</taxon>
        <taxon>Pseudomonadati</taxon>
        <taxon>Pseudomonadota</taxon>
        <taxon>Alphaproteobacteria</taxon>
        <taxon>Hyphomicrobiales</taxon>
        <taxon>Phyllobacteriaceae</taxon>
        <taxon>Mesorhizobium</taxon>
    </lineage>
</organism>
<accession>A0A1R3VDQ7</accession>
<protein>
    <submittedName>
        <fullName evidence="1">Uncharacterized protein</fullName>
    </submittedName>
</protein>
<dbReference type="Proteomes" id="UP000188388">
    <property type="component" value="Unassembled WGS sequence"/>
</dbReference>
<dbReference type="STRING" id="1631249.BQ8794_360006"/>